<feature type="transmembrane region" description="Helical" evidence="2">
    <location>
        <begin position="39"/>
        <end position="57"/>
    </location>
</feature>
<keyword evidence="4" id="KW-1185">Reference proteome</keyword>
<feature type="region of interest" description="Disordered" evidence="1">
    <location>
        <begin position="1"/>
        <end position="34"/>
    </location>
</feature>
<feature type="region of interest" description="Disordered" evidence="1">
    <location>
        <begin position="63"/>
        <end position="106"/>
    </location>
</feature>
<sequence>MRDHSHISTDSSGICAHCGQPLPGVSSSPSYGGGRNRRTGLIVTVLLHLMLIAIYLFQPKVKRERSTPPASGEIVWVAPSPGKPKPRPQEQAPKNTPKTKPHKSAPPEVVHVQRLPNTITLPNEKPVEVTKVEPKKEVQETPQAVDLQAAIDARRRQRGAPEPSQAVEETDEARGMRNALANIAAVNGRSRDDRNENGGVFSTSNRTFHSMDLKFRGWNPNFKQRWLTQVTVEQGNEQDLETAVVKKMIELIRRERPGDFPWESHRLGKVITMSARPKDEPELMAFLMKEMFPEYKPPVKR</sequence>
<accession>A0A4Y9SRK4</accession>
<comment type="caution">
    <text evidence="3">The sequence shown here is derived from an EMBL/GenBank/DDBJ whole genome shotgun (WGS) entry which is preliminary data.</text>
</comment>
<reference evidence="3 4" key="1">
    <citation type="submission" date="2019-03" db="EMBL/GenBank/DDBJ databases">
        <title>Draft genome of Massilia hortus sp. nov., a novel bacterial species of the Oxalobacteraceae family.</title>
        <authorList>
            <person name="Peta V."/>
            <person name="Raths R."/>
            <person name="Bucking H."/>
        </authorList>
    </citation>
    <scope>NUCLEOTIDE SEQUENCE [LARGE SCALE GENOMIC DNA]</scope>
    <source>
        <strain evidence="3 4">ONC3</strain>
    </source>
</reference>
<dbReference type="EMBL" id="SPUM01000145">
    <property type="protein sequence ID" value="TFW27854.1"/>
    <property type="molecule type" value="Genomic_DNA"/>
</dbReference>
<dbReference type="RefSeq" id="WP_135191923.1">
    <property type="nucleotide sequence ID" value="NZ_SPUM01000145.1"/>
</dbReference>
<protein>
    <submittedName>
        <fullName evidence="3">Uncharacterized protein</fullName>
    </submittedName>
</protein>
<feature type="compositionally biased region" description="Low complexity" evidence="1">
    <location>
        <begin position="21"/>
        <end position="30"/>
    </location>
</feature>
<evidence type="ECO:0000313" key="4">
    <source>
        <dbReference type="Proteomes" id="UP000297258"/>
    </source>
</evidence>
<organism evidence="3 4">
    <name type="scientific">Massilia horti</name>
    <dbReference type="NCBI Taxonomy" id="2562153"/>
    <lineage>
        <taxon>Bacteria</taxon>
        <taxon>Pseudomonadati</taxon>
        <taxon>Pseudomonadota</taxon>
        <taxon>Betaproteobacteria</taxon>
        <taxon>Burkholderiales</taxon>
        <taxon>Oxalobacteraceae</taxon>
        <taxon>Telluria group</taxon>
        <taxon>Massilia</taxon>
    </lineage>
</organism>
<proteinExistence type="predicted"/>
<gene>
    <name evidence="3" type="ORF">E4O92_22715</name>
</gene>
<evidence type="ECO:0000256" key="2">
    <source>
        <dbReference type="SAM" id="Phobius"/>
    </source>
</evidence>
<dbReference type="AlphaFoldDB" id="A0A4Y9SRK4"/>
<dbReference type="Proteomes" id="UP000297258">
    <property type="component" value="Unassembled WGS sequence"/>
</dbReference>
<evidence type="ECO:0000313" key="3">
    <source>
        <dbReference type="EMBL" id="TFW27854.1"/>
    </source>
</evidence>
<evidence type="ECO:0000256" key="1">
    <source>
        <dbReference type="SAM" id="MobiDB-lite"/>
    </source>
</evidence>
<keyword evidence="2" id="KW-0812">Transmembrane</keyword>
<keyword evidence="2" id="KW-0472">Membrane</keyword>
<feature type="region of interest" description="Disordered" evidence="1">
    <location>
        <begin position="154"/>
        <end position="173"/>
    </location>
</feature>
<name>A0A4Y9SRK4_9BURK</name>
<dbReference type="OrthoDB" id="8559866at2"/>
<keyword evidence="2" id="KW-1133">Transmembrane helix</keyword>